<dbReference type="GO" id="GO:0051701">
    <property type="term" value="P:biological process involved in interaction with host"/>
    <property type="evidence" value="ECO:0007669"/>
    <property type="project" value="TreeGrafter"/>
</dbReference>
<feature type="domain" description="O-acyltransferase WSD1-like N-terminal" evidence="11">
    <location>
        <begin position="4"/>
        <end position="267"/>
    </location>
</feature>
<evidence type="ECO:0000259" key="11">
    <source>
        <dbReference type="Pfam" id="PF03007"/>
    </source>
</evidence>
<evidence type="ECO:0000313" key="14">
    <source>
        <dbReference type="Proteomes" id="UP000243900"/>
    </source>
</evidence>
<dbReference type="GO" id="GO:0071731">
    <property type="term" value="P:response to nitric oxide"/>
    <property type="evidence" value="ECO:0007669"/>
    <property type="project" value="TreeGrafter"/>
</dbReference>
<dbReference type="Proteomes" id="UP000243900">
    <property type="component" value="Unassembled WGS sequence"/>
</dbReference>
<keyword evidence="7" id="KW-0319">Glycerol metabolism</keyword>
<dbReference type="InterPro" id="IPR009721">
    <property type="entry name" value="O-acyltransferase_WSD1_C"/>
</dbReference>
<dbReference type="AlphaFoldDB" id="A0A2P6ASX1"/>
<dbReference type="InterPro" id="IPR045034">
    <property type="entry name" value="O-acyltransferase_WSD1-like"/>
</dbReference>
<name>A0A2P6ASX1_9GAMM</name>
<dbReference type="OrthoDB" id="9810950at2"/>
<gene>
    <name evidence="13" type="ORF">C5O18_04855</name>
</gene>
<evidence type="ECO:0000256" key="2">
    <source>
        <dbReference type="ARBA" id="ARBA00005189"/>
    </source>
</evidence>
<dbReference type="RefSeq" id="WP_105191953.1">
    <property type="nucleotide sequence ID" value="NZ_PTQZ01000084.1"/>
</dbReference>
<proteinExistence type="inferred from homology"/>
<dbReference type="InterPro" id="IPR004255">
    <property type="entry name" value="O-acyltransferase_WSD1_N"/>
</dbReference>
<evidence type="ECO:0000256" key="1">
    <source>
        <dbReference type="ARBA" id="ARBA00004771"/>
    </source>
</evidence>
<evidence type="ECO:0000256" key="3">
    <source>
        <dbReference type="ARBA" id="ARBA00009587"/>
    </source>
</evidence>
<keyword evidence="5" id="KW-0444">Lipid biosynthesis</keyword>
<comment type="pathway">
    <text evidence="2">Lipid metabolism.</text>
</comment>
<keyword evidence="8" id="KW-0443">Lipid metabolism</keyword>
<comment type="similarity">
    <text evidence="3">Belongs to the long-chain O-acyltransferase family.</text>
</comment>
<evidence type="ECO:0000256" key="4">
    <source>
        <dbReference type="ARBA" id="ARBA00013244"/>
    </source>
</evidence>
<dbReference type="PANTHER" id="PTHR31650">
    <property type="entry name" value="O-ACYLTRANSFERASE (WSD1-LIKE) FAMILY PROTEIN"/>
    <property type="match status" value="1"/>
</dbReference>
<dbReference type="Pfam" id="PF06974">
    <property type="entry name" value="WS_DGAT_C"/>
    <property type="match status" value="1"/>
</dbReference>
<dbReference type="NCBIfam" id="TIGR02946">
    <property type="entry name" value="acyl_WS_DGAT"/>
    <property type="match status" value="1"/>
</dbReference>
<protein>
    <recommendedName>
        <fullName evidence="4">diacylglycerol O-acyltransferase</fullName>
        <ecNumber evidence="4">2.3.1.20</ecNumber>
    </recommendedName>
</protein>
<dbReference type="GO" id="GO:0004144">
    <property type="term" value="F:diacylglycerol O-acyltransferase activity"/>
    <property type="evidence" value="ECO:0007669"/>
    <property type="project" value="UniProtKB-EC"/>
</dbReference>
<dbReference type="EC" id="2.3.1.20" evidence="4"/>
<dbReference type="SUPFAM" id="SSF52777">
    <property type="entry name" value="CoA-dependent acyltransferases"/>
    <property type="match status" value="2"/>
</dbReference>
<evidence type="ECO:0000256" key="7">
    <source>
        <dbReference type="ARBA" id="ARBA00022798"/>
    </source>
</evidence>
<evidence type="ECO:0000256" key="9">
    <source>
        <dbReference type="ARBA" id="ARBA00023315"/>
    </source>
</evidence>
<keyword evidence="14" id="KW-1185">Reference proteome</keyword>
<accession>A0A2P6ASX1</accession>
<comment type="pathway">
    <text evidence="1">Glycerolipid metabolism; triacylglycerol biosynthesis.</text>
</comment>
<dbReference type="InterPro" id="IPR014292">
    <property type="entry name" value="Acyl_transf_WS/DGAT"/>
</dbReference>
<dbReference type="GO" id="GO:0006071">
    <property type="term" value="P:glycerol metabolic process"/>
    <property type="evidence" value="ECO:0007669"/>
    <property type="project" value="UniProtKB-KW"/>
</dbReference>
<reference evidence="14" key="1">
    <citation type="submission" date="2018-02" db="EMBL/GenBank/DDBJ databases">
        <title>Genome sequencing of Solimonas sp. HR-BB.</title>
        <authorList>
            <person name="Lee Y."/>
            <person name="Jeon C.O."/>
        </authorList>
    </citation>
    <scope>NUCLEOTIDE SEQUENCE [LARGE SCALE GENOMIC DNA]</scope>
    <source>
        <strain evidence="14">HR-E</strain>
    </source>
</reference>
<evidence type="ECO:0000256" key="6">
    <source>
        <dbReference type="ARBA" id="ARBA00022679"/>
    </source>
</evidence>
<evidence type="ECO:0000256" key="8">
    <source>
        <dbReference type="ARBA" id="ARBA00023098"/>
    </source>
</evidence>
<dbReference type="PANTHER" id="PTHR31650:SF1">
    <property type="entry name" value="WAX ESTER SYNTHASE_DIACYLGLYCEROL ACYLTRANSFERASE 4-RELATED"/>
    <property type="match status" value="1"/>
</dbReference>
<organism evidence="13 14">
    <name type="scientific">Amnimonas aquatica</name>
    <dbReference type="NCBI Taxonomy" id="2094561"/>
    <lineage>
        <taxon>Bacteria</taxon>
        <taxon>Pseudomonadati</taxon>
        <taxon>Pseudomonadota</taxon>
        <taxon>Gammaproteobacteria</taxon>
        <taxon>Moraxellales</taxon>
        <taxon>Moraxellaceae</taxon>
        <taxon>Amnimonas</taxon>
    </lineage>
</organism>
<dbReference type="Pfam" id="PF03007">
    <property type="entry name" value="WS_DGAT_cat"/>
    <property type="match status" value="1"/>
</dbReference>
<evidence type="ECO:0000256" key="5">
    <source>
        <dbReference type="ARBA" id="ARBA00022516"/>
    </source>
</evidence>
<keyword evidence="9 13" id="KW-0012">Acyltransferase</keyword>
<dbReference type="GO" id="GO:0005886">
    <property type="term" value="C:plasma membrane"/>
    <property type="evidence" value="ECO:0007669"/>
    <property type="project" value="TreeGrafter"/>
</dbReference>
<comment type="caution">
    <text evidence="13">The sequence shown here is derived from an EMBL/GenBank/DDBJ whole genome shotgun (WGS) entry which is preliminary data.</text>
</comment>
<evidence type="ECO:0000259" key="12">
    <source>
        <dbReference type="Pfam" id="PF06974"/>
    </source>
</evidence>
<evidence type="ECO:0000256" key="10">
    <source>
        <dbReference type="ARBA" id="ARBA00048109"/>
    </source>
</evidence>
<dbReference type="GO" id="GO:0001666">
    <property type="term" value="P:response to hypoxia"/>
    <property type="evidence" value="ECO:0007669"/>
    <property type="project" value="TreeGrafter"/>
</dbReference>
<dbReference type="EMBL" id="PTQZ01000084">
    <property type="protein sequence ID" value="PQA44334.1"/>
    <property type="molecule type" value="Genomic_DNA"/>
</dbReference>
<evidence type="ECO:0000313" key="13">
    <source>
        <dbReference type="EMBL" id="PQA44334.1"/>
    </source>
</evidence>
<comment type="catalytic activity">
    <reaction evidence="10">
        <text>an acyl-CoA + a 1,2-diacyl-sn-glycerol = a triacyl-sn-glycerol + CoA</text>
        <dbReference type="Rhea" id="RHEA:10868"/>
        <dbReference type="ChEBI" id="CHEBI:17815"/>
        <dbReference type="ChEBI" id="CHEBI:57287"/>
        <dbReference type="ChEBI" id="CHEBI:58342"/>
        <dbReference type="ChEBI" id="CHEBI:64615"/>
        <dbReference type="EC" id="2.3.1.20"/>
    </reaction>
</comment>
<sequence>MKPLSPADQLFLWLEKRQQPMHVAGLQLFSYPEGAGPRYIRDLVEHMRSFNEPQSPFNQRLVSRFGQYFWETDKQFDLDHHFRHRALPKPGRIRELLAYVSSAHSNLMDRERPLWEVHLIEGVQGRRFALYTKVHHSLFDGIAAMRMGSRALSDSPDVLDLPPVWAMPPRQRKTPHLPNPVEVATGLARFTGGVGKQVATLPAVLGEIAKVARKSKRDPNFVSFFQAPPSLLNSKITGSRRFAAQSWCADRFKAIAKASHATLNDVVLAVCGSALRNYLISQQALPDRPLIAMVPVSLRRDDSTEGNQIAMILANLGTEVADPTLRLERVKASVQEAKCRYKAMSPAEILNYTALMMAPAAVQLLTGLAPGLQPFNVIISNVPGPKEPLYWNGARLTGMYPVSIPVDQVALNITLTSYAGQLEFGLTACRRTLPSMQRLLDYIENGVQELEVAAGLR</sequence>
<dbReference type="GO" id="GO:0019432">
    <property type="term" value="P:triglyceride biosynthetic process"/>
    <property type="evidence" value="ECO:0007669"/>
    <property type="project" value="UniProtKB-UniPathway"/>
</dbReference>
<keyword evidence="6 13" id="KW-0808">Transferase</keyword>
<dbReference type="UniPathway" id="UPA00282"/>
<feature type="domain" description="O-acyltransferase WSD1 C-terminal" evidence="12">
    <location>
        <begin position="306"/>
        <end position="450"/>
    </location>
</feature>